<organism evidence="1 2">
    <name type="scientific">Ditylenchus dipsaci</name>
    <dbReference type="NCBI Taxonomy" id="166011"/>
    <lineage>
        <taxon>Eukaryota</taxon>
        <taxon>Metazoa</taxon>
        <taxon>Ecdysozoa</taxon>
        <taxon>Nematoda</taxon>
        <taxon>Chromadorea</taxon>
        <taxon>Rhabditida</taxon>
        <taxon>Tylenchina</taxon>
        <taxon>Tylenchomorpha</taxon>
        <taxon>Sphaerularioidea</taxon>
        <taxon>Anguinidae</taxon>
        <taxon>Anguininae</taxon>
        <taxon>Ditylenchus</taxon>
    </lineage>
</organism>
<dbReference type="Proteomes" id="UP000887574">
    <property type="component" value="Unplaced"/>
</dbReference>
<dbReference type="AlphaFoldDB" id="A0A915CYL8"/>
<reference evidence="2" key="1">
    <citation type="submission" date="2022-11" db="UniProtKB">
        <authorList>
            <consortium name="WormBaseParasite"/>
        </authorList>
    </citation>
    <scope>IDENTIFICATION</scope>
</reference>
<accession>A0A915CYL8</accession>
<proteinExistence type="predicted"/>
<evidence type="ECO:0000313" key="1">
    <source>
        <dbReference type="Proteomes" id="UP000887574"/>
    </source>
</evidence>
<dbReference type="WBParaSite" id="jg13539">
    <property type="protein sequence ID" value="jg13539"/>
    <property type="gene ID" value="jg13539"/>
</dbReference>
<name>A0A915CYL8_9BILA</name>
<evidence type="ECO:0000313" key="2">
    <source>
        <dbReference type="WBParaSite" id="jg13539"/>
    </source>
</evidence>
<sequence length="138" mass="15887">MEKRLVIPGTKHFDKHKKGIEKILHTDTVGQMDERTNKIIRELSENPIPDWFYAKGIVEAGMPFYYSILLMRRQNYFWFDPLNPSPIIVGLSVTSAPHLDKKNPLEIGESEHAYQTASVSSSPSWTISIQLFTVYCFI</sequence>
<protein>
    <submittedName>
        <fullName evidence="2">Uncharacterized protein</fullName>
    </submittedName>
</protein>
<keyword evidence="1" id="KW-1185">Reference proteome</keyword>